<evidence type="ECO:0008006" key="4">
    <source>
        <dbReference type="Google" id="ProtNLM"/>
    </source>
</evidence>
<sequence length="79" mass="8411">MDEGVDMSDHDGEQRKPTVWEVVQSVLAGALGVQTNEARKRDFKSGSPMPYIIGGVIFTVVLIVVLVVVVNVVLSSAGV</sequence>
<accession>A0A1H8R0U5</accession>
<gene>
    <name evidence="2" type="ORF">SAMN04488052_101915</name>
</gene>
<evidence type="ECO:0000256" key="1">
    <source>
        <dbReference type="SAM" id="Phobius"/>
    </source>
</evidence>
<reference evidence="2 3" key="1">
    <citation type="submission" date="2016-10" db="EMBL/GenBank/DDBJ databases">
        <authorList>
            <person name="de Groot N.N."/>
        </authorList>
    </citation>
    <scope>NUCLEOTIDE SEQUENCE [LARGE SCALE GENOMIC DNA]</scope>
    <source>
        <strain evidence="2 3">CGMCC 1.6291</strain>
    </source>
</reference>
<keyword evidence="1" id="KW-1133">Transmembrane helix</keyword>
<keyword evidence="1" id="KW-0812">Transmembrane</keyword>
<evidence type="ECO:0000313" key="3">
    <source>
        <dbReference type="Proteomes" id="UP000199657"/>
    </source>
</evidence>
<organism evidence="2 3">
    <name type="scientific">Aquisalimonas asiatica</name>
    <dbReference type="NCBI Taxonomy" id="406100"/>
    <lineage>
        <taxon>Bacteria</taxon>
        <taxon>Pseudomonadati</taxon>
        <taxon>Pseudomonadota</taxon>
        <taxon>Gammaproteobacteria</taxon>
        <taxon>Chromatiales</taxon>
        <taxon>Ectothiorhodospiraceae</taxon>
        <taxon>Aquisalimonas</taxon>
    </lineage>
</organism>
<protein>
    <recommendedName>
        <fullName evidence="4">DUF2970 domain-containing protein</fullName>
    </recommendedName>
</protein>
<dbReference type="EMBL" id="FOEG01000001">
    <property type="protein sequence ID" value="SEO59976.1"/>
    <property type="molecule type" value="Genomic_DNA"/>
</dbReference>
<feature type="transmembrane region" description="Helical" evidence="1">
    <location>
        <begin position="49"/>
        <end position="74"/>
    </location>
</feature>
<dbReference type="STRING" id="406100.SAMN04488052_101915"/>
<proteinExistence type="predicted"/>
<keyword evidence="3" id="KW-1185">Reference proteome</keyword>
<dbReference type="Pfam" id="PF11174">
    <property type="entry name" value="DUF2970"/>
    <property type="match status" value="1"/>
</dbReference>
<name>A0A1H8R0U5_9GAMM</name>
<dbReference type="InterPro" id="IPR021344">
    <property type="entry name" value="DUF2970"/>
</dbReference>
<dbReference type="Proteomes" id="UP000199657">
    <property type="component" value="Unassembled WGS sequence"/>
</dbReference>
<keyword evidence="1" id="KW-0472">Membrane</keyword>
<dbReference type="AlphaFoldDB" id="A0A1H8R0U5"/>
<evidence type="ECO:0000313" key="2">
    <source>
        <dbReference type="EMBL" id="SEO59976.1"/>
    </source>
</evidence>